<evidence type="ECO:0000259" key="7">
    <source>
        <dbReference type="Pfam" id="PF07980"/>
    </source>
</evidence>
<dbReference type="AlphaFoldDB" id="A0A380YLZ9"/>
<accession>A0A380YLZ9</accession>
<dbReference type="InterPro" id="IPR012944">
    <property type="entry name" value="SusD_RagB_dom"/>
</dbReference>
<dbReference type="EMBL" id="UFSX01000001">
    <property type="protein sequence ID" value="SUV29567.1"/>
    <property type="molecule type" value="Genomic_DNA"/>
</dbReference>
<sequence length="681" mass="77116">MRKLRNILMCAALSGMFAGCVDLDIPPKNILSGEDIYNEGGITAYMSGLYSQLPMEDFNMSNDGEYNGFFNWNCIIWDMISTGETVNRNNVGIYTPQKGYWSMGYKTIRQANELINNLPAYVGKLDGAESWIAEARFVRAYVYFAMVKRYGGVPILKEPQNMTGNEEELWVARSSHEECIDFILEDLDYAIEHLGKDKVAGRGNNKYVAAAFKSRVALYAGSVARYGKTYNYTGSETGKMLCGVPESRANDYFTQAYKASLIVEEGGYKLYQNNSDLEANFREIFMNADNSSESIFIRQYSKNDYVHSFDAVYCPPRMTTTYGDRYNVTLDWVELFDGLPLDPATGRLKTTDNNGNYIVYDDIKSLLDGSEPRLKGSILLPGHTYKGVELDIRSGIIKEEIDPATPIAKFIADDGQTTLNYTTNAWFKDNVLTTTENTKEQKPYETSTGVKLNKAGLDGPANGGSNSTLTGFHGCKWLNLNWTIADTQLHSSTQSWIDIRYAEILLNRAEAALELYQNGVTEIDGVNLQQDAFECINSIRSRAGADLLGSRAELSDVSREGIERGQGVNSFVYAPNEGLHIVRVERYKELAFEHKLYWDLRRWFTFDQQIYQYRRRMLSPFLFAKDATVNEAGNPVGKYIFDTRVCERANNSLTFATKNYYDKIPDNERKTNPLLEQNNQY</sequence>
<keyword evidence="3 6" id="KW-0732">Signal</keyword>
<feature type="chain" id="PRO_5016971006" evidence="6">
    <location>
        <begin position="19"/>
        <end position="681"/>
    </location>
</feature>
<evidence type="ECO:0000256" key="4">
    <source>
        <dbReference type="ARBA" id="ARBA00023136"/>
    </source>
</evidence>
<evidence type="ECO:0000256" key="1">
    <source>
        <dbReference type="ARBA" id="ARBA00004442"/>
    </source>
</evidence>
<dbReference type="InterPro" id="IPR033985">
    <property type="entry name" value="SusD-like_N"/>
</dbReference>
<keyword evidence="4" id="KW-0472">Membrane</keyword>
<evidence type="ECO:0000256" key="2">
    <source>
        <dbReference type="ARBA" id="ARBA00006275"/>
    </source>
</evidence>
<feature type="domain" description="RagB/SusD" evidence="7">
    <location>
        <begin position="293"/>
        <end position="681"/>
    </location>
</feature>
<name>A0A380YLZ9_9BACE</name>
<evidence type="ECO:0000256" key="6">
    <source>
        <dbReference type="SAM" id="SignalP"/>
    </source>
</evidence>
<dbReference type="GO" id="GO:0009279">
    <property type="term" value="C:cell outer membrane"/>
    <property type="evidence" value="ECO:0007669"/>
    <property type="project" value="UniProtKB-SubCell"/>
</dbReference>
<dbReference type="InterPro" id="IPR011990">
    <property type="entry name" value="TPR-like_helical_dom_sf"/>
</dbReference>
<dbReference type="Gene3D" id="1.25.40.390">
    <property type="match status" value="1"/>
</dbReference>
<dbReference type="OrthoDB" id="5694214at2"/>
<dbReference type="Proteomes" id="UP000254424">
    <property type="component" value="Unassembled WGS sequence"/>
</dbReference>
<evidence type="ECO:0000256" key="5">
    <source>
        <dbReference type="ARBA" id="ARBA00023237"/>
    </source>
</evidence>
<dbReference type="GeneID" id="93071460"/>
<protein>
    <submittedName>
        <fullName evidence="9">SusD family</fullName>
    </submittedName>
</protein>
<comment type="subcellular location">
    <subcellularLocation>
        <location evidence="1">Cell outer membrane</location>
    </subcellularLocation>
</comment>
<feature type="signal peptide" evidence="6">
    <location>
        <begin position="1"/>
        <end position="18"/>
    </location>
</feature>
<reference evidence="9 10" key="1">
    <citation type="submission" date="2018-06" db="EMBL/GenBank/DDBJ databases">
        <authorList>
            <consortium name="Pathogen Informatics"/>
            <person name="Doyle S."/>
        </authorList>
    </citation>
    <scope>NUCLEOTIDE SEQUENCE [LARGE SCALE GENOMIC DNA]</scope>
    <source>
        <strain evidence="9 10">NCTC11155</strain>
    </source>
</reference>
<evidence type="ECO:0000256" key="3">
    <source>
        <dbReference type="ARBA" id="ARBA00022729"/>
    </source>
</evidence>
<proteinExistence type="inferred from homology"/>
<dbReference type="RefSeq" id="WP_004290596.1">
    <property type="nucleotide sequence ID" value="NZ_CABKNQ010000018.1"/>
</dbReference>
<feature type="domain" description="SusD-like N-terminal" evidence="8">
    <location>
        <begin position="49"/>
        <end position="218"/>
    </location>
</feature>
<evidence type="ECO:0000259" key="8">
    <source>
        <dbReference type="Pfam" id="PF14322"/>
    </source>
</evidence>
<organism evidence="9 10">
    <name type="scientific">Bacteroides eggerthii</name>
    <dbReference type="NCBI Taxonomy" id="28111"/>
    <lineage>
        <taxon>Bacteria</taxon>
        <taxon>Pseudomonadati</taxon>
        <taxon>Bacteroidota</taxon>
        <taxon>Bacteroidia</taxon>
        <taxon>Bacteroidales</taxon>
        <taxon>Bacteroidaceae</taxon>
        <taxon>Bacteroides</taxon>
    </lineage>
</organism>
<evidence type="ECO:0000313" key="9">
    <source>
        <dbReference type="EMBL" id="SUV29567.1"/>
    </source>
</evidence>
<dbReference type="Pfam" id="PF07980">
    <property type="entry name" value="SusD_RagB"/>
    <property type="match status" value="1"/>
</dbReference>
<dbReference type="STRING" id="483216.BACEGG_02272"/>
<evidence type="ECO:0000313" key="10">
    <source>
        <dbReference type="Proteomes" id="UP000254424"/>
    </source>
</evidence>
<dbReference type="PROSITE" id="PS51257">
    <property type="entry name" value="PROKAR_LIPOPROTEIN"/>
    <property type="match status" value="1"/>
</dbReference>
<keyword evidence="5" id="KW-0998">Cell outer membrane</keyword>
<dbReference type="Pfam" id="PF14322">
    <property type="entry name" value="SusD-like_3"/>
    <property type="match status" value="1"/>
</dbReference>
<comment type="similarity">
    <text evidence="2">Belongs to the SusD family.</text>
</comment>
<dbReference type="SUPFAM" id="SSF48452">
    <property type="entry name" value="TPR-like"/>
    <property type="match status" value="1"/>
</dbReference>
<gene>
    <name evidence="9" type="ORF">NCTC11155_01556</name>
</gene>